<protein>
    <submittedName>
        <fullName evidence="2">Uncharacterized protein</fullName>
    </submittedName>
</protein>
<dbReference type="AlphaFoldDB" id="A0A317XZ40"/>
<gene>
    <name evidence="2" type="ORF">BCV70DRAFT_16162</name>
</gene>
<name>A0A317XZ40_9BASI</name>
<organism evidence="2 3">
    <name type="scientific">Testicularia cyperi</name>
    <dbReference type="NCBI Taxonomy" id="1882483"/>
    <lineage>
        <taxon>Eukaryota</taxon>
        <taxon>Fungi</taxon>
        <taxon>Dikarya</taxon>
        <taxon>Basidiomycota</taxon>
        <taxon>Ustilaginomycotina</taxon>
        <taxon>Ustilaginomycetes</taxon>
        <taxon>Ustilaginales</taxon>
        <taxon>Anthracoideaceae</taxon>
        <taxon>Testicularia</taxon>
    </lineage>
</organism>
<evidence type="ECO:0000313" key="2">
    <source>
        <dbReference type="EMBL" id="PWZ03392.1"/>
    </source>
</evidence>
<feature type="compositionally biased region" description="Pro residues" evidence="1">
    <location>
        <begin position="72"/>
        <end position="91"/>
    </location>
</feature>
<reference evidence="2 3" key="1">
    <citation type="journal article" date="2018" name="Mol. Biol. Evol.">
        <title>Broad Genomic Sampling Reveals a Smut Pathogenic Ancestry of the Fungal Clade Ustilaginomycotina.</title>
        <authorList>
            <person name="Kijpornyongpan T."/>
            <person name="Mondo S.J."/>
            <person name="Barry K."/>
            <person name="Sandor L."/>
            <person name="Lee J."/>
            <person name="Lipzen A."/>
            <person name="Pangilinan J."/>
            <person name="LaButti K."/>
            <person name="Hainaut M."/>
            <person name="Henrissat B."/>
            <person name="Grigoriev I.V."/>
            <person name="Spatafora J.W."/>
            <person name="Aime M.C."/>
        </authorList>
    </citation>
    <scope>NUCLEOTIDE SEQUENCE [LARGE SCALE GENOMIC DNA]</scope>
    <source>
        <strain evidence="2 3">MCA 3645</strain>
    </source>
</reference>
<keyword evidence="3" id="KW-1185">Reference proteome</keyword>
<accession>A0A317XZ40</accession>
<evidence type="ECO:0000256" key="1">
    <source>
        <dbReference type="SAM" id="MobiDB-lite"/>
    </source>
</evidence>
<dbReference type="Proteomes" id="UP000246740">
    <property type="component" value="Unassembled WGS sequence"/>
</dbReference>
<evidence type="ECO:0000313" key="3">
    <source>
        <dbReference type="Proteomes" id="UP000246740"/>
    </source>
</evidence>
<dbReference type="InParanoid" id="A0A317XZ40"/>
<feature type="region of interest" description="Disordered" evidence="1">
    <location>
        <begin position="55"/>
        <end position="91"/>
    </location>
</feature>
<dbReference type="EMBL" id="KZ819188">
    <property type="protein sequence ID" value="PWZ03392.1"/>
    <property type="molecule type" value="Genomic_DNA"/>
</dbReference>
<sequence>MARPLWVRLPFRAVAIPVPESSHIPQLNSLCSPVCRFPHSSSALVCLFTRPNRTHARAPWPNTAHAHARPLARPPVRPPPPLPFPPSLCPS</sequence>
<proteinExistence type="predicted"/>